<dbReference type="SUPFAM" id="SSF57180">
    <property type="entry name" value="Cellulose-binding domain"/>
    <property type="match status" value="1"/>
</dbReference>
<evidence type="ECO:0000313" key="5">
    <source>
        <dbReference type="Proteomes" id="UP000290900"/>
    </source>
</evidence>
<dbReference type="InterPro" id="IPR000254">
    <property type="entry name" value="CBD"/>
</dbReference>
<dbReference type="Proteomes" id="UP000290900">
    <property type="component" value="Unassembled WGS sequence"/>
</dbReference>
<dbReference type="PROSITE" id="PS51164">
    <property type="entry name" value="CBM1_2"/>
    <property type="match status" value="1"/>
</dbReference>
<feature type="compositionally biased region" description="Polar residues" evidence="2">
    <location>
        <begin position="114"/>
        <end position="134"/>
    </location>
</feature>
<evidence type="ECO:0000313" key="4">
    <source>
        <dbReference type="EMBL" id="VEU20687.1"/>
    </source>
</evidence>
<keyword evidence="1" id="KW-0732">Signal</keyword>
<proteinExistence type="predicted"/>
<dbReference type="SMART" id="SM00236">
    <property type="entry name" value="fCBD"/>
    <property type="match status" value="1"/>
</dbReference>
<dbReference type="OrthoDB" id="5823761at2759"/>
<evidence type="ECO:0000256" key="2">
    <source>
        <dbReference type="SAM" id="MobiDB-lite"/>
    </source>
</evidence>
<evidence type="ECO:0000256" key="1">
    <source>
        <dbReference type="ARBA" id="ARBA00022729"/>
    </source>
</evidence>
<dbReference type="STRING" id="13370.A0A448YIF8"/>
<feature type="compositionally biased region" description="Low complexity" evidence="2">
    <location>
        <begin position="43"/>
        <end position="56"/>
    </location>
</feature>
<dbReference type="GO" id="GO:0005576">
    <property type="term" value="C:extracellular region"/>
    <property type="evidence" value="ECO:0007669"/>
    <property type="project" value="InterPro"/>
</dbReference>
<name>A0A448YIF8_BRENA</name>
<dbReference type="InterPro" id="IPR035971">
    <property type="entry name" value="CBD_sf"/>
</dbReference>
<dbReference type="GO" id="GO:0030248">
    <property type="term" value="F:cellulose binding"/>
    <property type="evidence" value="ECO:0007669"/>
    <property type="project" value="InterPro"/>
</dbReference>
<dbReference type="EMBL" id="CAACVR010000006">
    <property type="protein sequence ID" value="VEU20687.1"/>
    <property type="molecule type" value="Genomic_DNA"/>
</dbReference>
<feature type="compositionally biased region" description="Acidic residues" evidence="2">
    <location>
        <begin position="57"/>
        <end position="67"/>
    </location>
</feature>
<dbReference type="AlphaFoldDB" id="A0A448YIF8"/>
<dbReference type="GO" id="GO:0005975">
    <property type="term" value="P:carbohydrate metabolic process"/>
    <property type="evidence" value="ECO:0007669"/>
    <property type="project" value="InterPro"/>
</dbReference>
<feature type="region of interest" description="Disordered" evidence="2">
    <location>
        <begin position="32"/>
        <end position="84"/>
    </location>
</feature>
<keyword evidence="5" id="KW-1185">Reference proteome</keyword>
<organism evidence="4 5">
    <name type="scientific">Brettanomyces naardenensis</name>
    <name type="common">Yeast</name>
    <dbReference type="NCBI Taxonomy" id="13370"/>
    <lineage>
        <taxon>Eukaryota</taxon>
        <taxon>Fungi</taxon>
        <taxon>Dikarya</taxon>
        <taxon>Ascomycota</taxon>
        <taxon>Saccharomycotina</taxon>
        <taxon>Pichiomycetes</taxon>
        <taxon>Pichiales</taxon>
        <taxon>Pichiaceae</taxon>
        <taxon>Brettanomyces</taxon>
    </lineage>
</organism>
<evidence type="ECO:0000259" key="3">
    <source>
        <dbReference type="PROSITE" id="PS51164"/>
    </source>
</evidence>
<reference evidence="4 5" key="1">
    <citation type="submission" date="2018-12" db="EMBL/GenBank/DDBJ databases">
        <authorList>
            <person name="Tiukova I."/>
            <person name="Dainat J."/>
        </authorList>
    </citation>
    <scope>NUCLEOTIDE SEQUENCE [LARGE SCALE GENOMIC DNA]</scope>
</reference>
<sequence>MTLPSLYSPSLVIGLGLAQFYIPTVFAGEADGSLDQYPDEESSQAAAETESVSPAEETVESSSEESEATSVIPERSSEDSEATTAVLETSVAASPAPSAASSTVWWTPETATPTQTIAQSSSLAAESTVDTLPSSRIVEGPKSTTSSTASSITTSPTSHASGTCGVAYAQCGGKDYSGVTCCQAGLTCVTVASYWAQCVSQSTLGTESGSGATGTTDAGSSSQQPTLSTSVSSTLVTTQYDTSYVTAFTSDGSTYNTTISSHVISSGYKEVSTVVTVNGAASNFYAQHDGSKDWKSKLLIGGLVGLSLLLTGA</sequence>
<accession>A0A448YIF8</accession>
<feature type="region of interest" description="Disordered" evidence="2">
    <location>
        <begin position="206"/>
        <end position="227"/>
    </location>
</feature>
<protein>
    <submittedName>
        <fullName evidence="4">DEKNAAC101629</fullName>
    </submittedName>
</protein>
<dbReference type="InParanoid" id="A0A448YIF8"/>
<dbReference type="Pfam" id="PF00734">
    <property type="entry name" value="CBM_1"/>
    <property type="match status" value="1"/>
</dbReference>
<feature type="compositionally biased region" description="Low complexity" evidence="2">
    <location>
        <begin position="143"/>
        <end position="160"/>
    </location>
</feature>
<feature type="domain" description="CBM1" evidence="3">
    <location>
        <begin position="163"/>
        <end position="199"/>
    </location>
</feature>
<gene>
    <name evidence="4" type="ORF">BRENAR_LOCUS1422</name>
</gene>
<feature type="region of interest" description="Disordered" evidence="2">
    <location>
        <begin position="114"/>
        <end position="160"/>
    </location>
</feature>